<sequence length="270" mass="30147">MLKRFMSLQDSMKEIQSKQNPQVKQWKKLHTAKGRKQFQAYLIEGFHLVEEAIQAGCQLQNMMVIDPNFIRPSWQDRCPAIEISLEIAKEISQTEQNQGIFAVIKNNRDSVNLETLINQGSRFLILDNIQDPGNLGTMMRTADAANYSAVFMSPQTVDIYNDKVIRATQGSLWHLPCISYPLADLIPKLQAAAIKVYSSALDQTSLDYRQVSRDQDLAYVIGNEGQGVSPEIQALSDGLVHIPMPGQAESLNAAVAASILMFHSLPETEL</sequence>
<keyword evidence="3 5" id="KW-0808">Transferase</keyword>
<dbReference type="STRING" id="89093.SAMN04488558_101409"/>
<dbReference type="InterPro" id="IPR051259">
    <property type="entry name" value="rRNA_Methyltransferase"/>
</dbReference>
<dbReference type="AlphaFoldDB" id="A0A1H9A3G6"/>
<dbReference type="CDD" id="cd18095">
    <property type="entry name" value="SpoU-like_rRNA-MTase"/>
    <property type="match status" value="1"/>
</dbReference>
<dbReference type="GO" id="GO:0032259">
    <property type="term" value="P:methylation"/>
    <property type="evidence" value="ECO:0007669"/>
    <property type="project" value="UniProtKB-KW"/>
</dbReference>
<comment type="similarity">
    <text evidence="1">Belongs to the class IV-like SAM-binding methyltransferase superfamily. RNA methyltransferase TrmH family.</text>
</comment>
<dbReference type="SUPFAM" id="SSF55315">
    <property type="entry name" value="L30e-like"/>
    <property type="match status" value="1"/>
</dbReference>
<dbReference type="PANTHER" id="PTHR43191:SF2">
    <property type="entry name" value="RRNA METHYLTRANSFERASE 3, MITOCHONDRIAL"/>
    <property type="match status" value="1"/>
</dbReference>
<name>A0A1H9A3G6_9LACT</name>
<dbReference type="SMART" id="SM00967">
    <property type="entry name" value="SpoU_sub_bind"/>
    <property type="match status" value="1"/>
</dbReference>
<dbReference type="InterPro" id="IPR029064">
    <property type="entry name" value="Ribosomal_eL30-like_sf"/>
</dbReference>
<dbReference type="Pfam" id="PF00588">
    <property type="entry name" value="SpoU_methylase"/>
    <property type="match status" value="1"/>
</dbReference>
<dbReference type="InterPro" id="IPR029026">
    <property type="entry name" value="tRNA_m1G_MTases_N"/>
</dbReference>
<evidence type="ECO:0000256" key="1">
    <source>
        <dbReference type="ARBA" id="ARBA00007228"/>
    </source>
</evidence>
<reference evidence="5 6" key="1">
    <citation type="submission" date="2016-10" db="EMBL/GenBank/DDBJ databases">
        <authorList>
            <person name="de Groot N.N."/>
        </authorList>
    </citation>
    <scope>NUCLEOTIDE SEQUENCE [LARGE SCALE GENOMIC DNA]</scope>
    <source>
        <strain evidence="5 6">DSM 15695</strain>
    </source>
</reference>
<gene>
    <name evidence="5" type="ORF">SAMN04488558_101409</name>
</gene>
<evidence type="ECO:0000313" key="5">
    <source>
        <dbReference type="EMBL" id="SEP71204.1"/>
    </source>
</evidence>
<dbReference type="InterPro" id="IPR013123">
    <property type="entry name" value="SpoU_subst-bd"/>
</dbReference>
<dbReference type="InterPro" id="IPR053888">
    <property type="entry name" value="MRM3-like_sub_bind"/>
</dbReference>
<dbReference type="GO" id="GO:0003723">
    <property type="term" value="F:RNA binding"/>
    <property type="evidence" value="ECO:0007669"/>
    <property type="project" value="InterPro"/>
</dbReference>
<keyword evidence="2 5" id="KW-0489">Methyltransferase</keyword>
<accession>A0A1H9A3G6</accession>
<evidence type="ECO:0000256" key="3">
    <source>
        <dbReference type="ARBA" id="ARBA00022679"/>
    </source>
</evidence>
<keyword evidence="6" id="KW-1185">Reference proteome</keyword>
<protein>
    <submittedName>
        <fullName evidence="5">RNA methyltransferase, TrmH family</fullName>
    </submittedName>
</protein>
<evidence type="ECO:0000313" key="6">
    <source>
        <dbReference type="Proteomes" id="UP000198833"/>
    </source>
</evidence>
<dbReference type="GO" id="GO:0006396">
    <property type="term" value="P:RNA processing"/>
    <property type="evidence" value="ECO:0007669"/>
    <property type="project" value="InterPro"/>
</dbReference>
<dbReference type="Pfam" id="PF22435">
    <property type="entry name" value="MRM3-like_sub_bind"/>
    <property type="match status" value="1"/>
</dbReference>
<dbReference type="Gene3D" id="3.40.1280.10">
    <property type="match status" value="1"/>
</dbReference>
<dbReference type="GO" id="GO:0008173">
    <property type="term" value="F:RNA methyltransferase activity"/>
    <property type="evidence" value="ECO:0007669"/>
    <property type="project" value="InterPro"/>
</dbReference>
<dbReference type="Proteomes" id="UP000198833">
    <property type="component" value="Unassembled WGS sequence"/>
</dbReference>
<dbReference type="InterPro" id="IPR001537">
    <property type="entry name" value="SpoU_MeTrfase"/>
</dbReference>
<organism evidence="5 6">
    <name type="scientific">Ignavigranum ruoffiae</name>
    <dbReference type="NCBI Taxonomy" id="89093"/>
    <lineage>
        <taxon>Bacteria</taxon>
        <taxon>Bacillati</taxon>
        <taxon>Bacillota</taxon>
        <taxon>Bacilli</taxon>
        <taxon>Lactobacillales</taxon>
        <taxon>Aerococcaceae</taxon>
        <taxon>Ignavigranum</taxon>
    </lineage>
</organism>
<dbReference type="PANTHER" id="PTHR43191">
    <property type="entry name" value="RRNA METHYLTRANSFERASE 3"/>
    <property type="match status" value="1"/>
</dbReference>
<dbReference type="Gene3D" id="3.30.1330.30">
    <property type="match status" value="1"/>
</dbReference>
<evidence type="ECO:0000256" key="2">
    <source>
        <dbReference type="ARBA" id="ARBA00022603"/>
    </source>
</evidence>
<evidence type="ECO:0000259" key="4">
    <source>
        <dbReference type="SMART" id="SM00967"/>
    </source>
</evidence>
<feature type="domain" description="RNA 2-O ribose methyltransferase substrate binding" evidence="4">
    <location>
        <begin position="42"/>
        <end position="110"/>
    </location>
</feature>
<proteinExistence type="inferred from homology"/>
<dbReference type="InterPro" id="IPR029028">
    <property type="entry name" value="Alpha/beta_knot_MTases"/>
</dbReference>
<dbReference type="GO" id="GO:0005737">
    <property type="term" value="C:cytoplasm"/>
    <property type="evidence" value="ECO:0007669"/>
    <property type="project" value="UniProtKB-ARBA"/>
</dbReference>
<dbReference type="SUPFAM" id="SSF75217">
    <property type="entry name" value="alpha/beta knot"/>
    <property type="match status" value="1"/>
</dbReference>
<dbReference type="EMBL" id="FOEN01000001">
    <property type="protein sequence ID" value="SEP71204.1"/>
    <property type="molecule type" value="Genomic_DNA"/>
</dbReference>